<accession>A0A016T4N1</accession>
<evidence type="ECO:0000313" key="1">
    <source>
        <dbReference type="EMBL" id="EYB97948.1"/>
    </source>
</evidence>
<reference evidence="2" key="1">
    <citation type="journal article" date="2015" name="Nat. Genet.">
        <title>The genome and transcriptome of the zoonotic hookworm Ancylostoma ceylanicum identify infection-specific gene families.</title>
        <authorList>
            <person name="Schwarz E.M."/>
            <person name="Hu Y."/>
            <person name="Antoshechkin I."/>
            <person name="Miller M.M."/>
            <person name="Sternberg P.W."/>
            <person name="Aroian R.V."/>
        </authorList>
    </citation>
    <scope>NUCLEOTIDE SEQUENCE</scope>
    <source>
        <strain evidence="2">HY135</strain>
    </source>
</reference>
<organism evidence="1 2">
    <name type="scientific">Ancylostoma ceylanicum</name>
    <dbReference type="NCBI Taxonomy" id="53326"/>
    <lineage>
        <taxon>Eukaryota</taxon>
        <taxon>Metazoa</taxon>
        <taxon>Ecdysozoa</taxon>
        <taxon>Nematoda</taxon>
        <taxon>Chromadorea</taxon>
        <taxon>Rhabditida</taxon>
        <taxon>Rhabditina</taxon>
        <taxon>Rhabditomorpha</taxon>
        <taxon>Strongyloidea</taxon>
        <taxon>Ancylostomatidae</taxon>
        <taxon>Ancylostomatinae</taxon>
        <taxon>Ancylostoma</taxon>
    </lineage>
</organism>
<keyword evidence="2" id="KW-1185">Reference proteome</keyword>
<sequence>MTLQLHVGMFDCGKIRSDVLYSNCRSLIVNTGATILYVREMQIWRTHSFSLWCKQLWVAQAVENDENSTETRVNQVANADIALMDAVTCVKVYRCSRGVHYTMSARLHRLVGIWKSIYRSGSCSFPPCFY</sequence>
<name>A0A016T4N1_9BILA</name>
<dbReference type="Proteomes" id="UP000024635">
    <property type="component" value="Unassembled WGS sequence"/>
</dbReference>
<dbReference type="AlphaFoldDB" id="A0A016T4N1"/>
<proteinExistence type="predicted"/>
<comment type="caution">
    <text evidence="1">The sequence shown here is derived from an EMBL/GenBank/DDBJ whole genome shotgun (WGS) entry which is preliminary data.</text>
</comment>
<dbReference type="EMBL" id="JARK01001471">
    <property type="protein sequence ID" value="EYB97948.1"/>
    <property type="molecule type" value="Genomic_DNA"/>
</dbReference>
<protein>
    <submittedName>
        <fullName evidence="1">Uncharacterized protein</fullName>
    </submittedName>
</protein>
<gene>
    <name evidence="1" type="primary">Acey_s0135.g1909</name>
    <name evidence="1" type="ORF">Y032_0135g1909</name>
</gene>
<evidence type="ECO:0000313" key="2">
    <source>
        <dbReference type="Proteomes" id="UP000024635"/>
    </source>
</evidence>